<comment type="caution">
    <text evidence="3">The sequence shown here is derived from an EMBL/GenBank/DDBJ whole genome shotgun (WGS) entry which is preliminary data.</text>
</comment>
<dbReference type="AlphaFoldDB" id="A0A2T0RJT6"/>
<dbReference type="GO" id="GO:0005829">
    <property type="term" value="C:cytosol"/>
    <property type="evidence" value="ECO:0007669"/>
    <property type="project" value="TreeGrafter"/>
</dbReference>
<dbReference type="SUPFAM" id="SSF51430">
    <property type="entry name" value="NAD(P)-linked oxidoreductase"/>
    <property type="match status" value="1"/>
</dbReference>
<dbReference type="Gene3D" id="3.20.20.100">
    <property type="entry name" value="NADP-dependent oxidoreductase domain"/>
    <property type="match status" value="1"/>
</dbReference>
<evidence type="ECO:0000259" key="2">
    <source>
        <dbReference type="Pfam" id="PF00248"/>
    </source>
</evidence>
<dbReference type="EMBL" id="PVTD01000009">
    <property type="protein sequence ID" value="PRY21454.1"/>
    <property type="molecule type" value="Genomic_DNA"/>
</dbReference>
<dbReference type="RefSeq" id="WP_106206668.1">
    <property type="nucleotide sequence ID" value="NZ_PVTD01000009.1"/>
</dbReference>
<dbReference type="Proteomes" id="UP000239480">
    <property type="component" value="Unassembled WGS sequence"/>
</dbReference>
<dbReference type="PANTHER" id="PTHR43364">
    <property type="entry name" value="NADH-SPECIFIC METHYLGLYOXAL REDUCTASE-RELATED"/>
    <property type="match status" value="1"/>
</dbReference>
<evidence type="ECO:0000313" key="4">
    <source>
        <dbReference type="Proteomes" id="UP000239480"/>
    </source>
</evidence>
<dbReference type="InterPro" id="IPR018170">
    <property type="entry name" value="Aldo/ket_reductase_CS"/>
</dbReference>
<dbReference type="Pfam" id="PF00248">
    <property type="entry name" value="Aldo_ket_red"/>
    <property type="match status" value="1"/>
</dbReference>
<keyword evidence="4" id="KW-1185">Reference proteome</keyword>
<dbReference type="PROSITE" id="PS00062">
    <property type="entry name" value="ALDOKETO_REDUCTASE_2"/>
    <property type="match status" value="1"/>
</dbReference>
<sequence length="312" mass="33721">MTACNLTTLDGTTLSRFCFGAMQFGGTADREASRAMYDACRAAGINFFDTANVYTDGLSETWLGEMVRQEREAVYVSSKVAARGGSGRQNILAQVEESRQRHGLETVDGLYLHRFDDATPLEETFETLAELVQAGQVRHVGVSNFAAWQVMKAQWTASRFGLEITLMQPMYNLVKRQVEVELLPCAQDLDIAVVPYSPLGGGLLTGKFARGGSGRIAENPMYAARYKSAWMHDVARELAGIGEEAGVSPATLAVAWVAANPAVAAPIISARSVEQLAPSLAAMDFALSPELRERITALSPTPAPATDRLEEV</sequence>
<dbReference type="InterPro" id="IPR050523">
    <property type="entry name" value="AKR_Detox_Biosynth"/>
</dbReference>
<reference evidence="3 4" key="1">
    <citation type="submission" date="2018-03" db="EMBL/GenBank/DDBJ databases">
        <title>Genomic Encyclopedia of Archaeal and Bacterial Type Strains, Phase II (KMG-II): from individual species to whole genera.</title>
        <authorList>
            <person name="Goeker M."/>
        </authorList>
    </citation>
    <scope>NUCLEOTIDE SEQUENCE [LARGE SCALE GENOMIC DNA]</scope>
    <source>
        <strain evidence="3 4">DSM 29328</strain>
    </source>
</reference>
<dbReference type="GO" id="GO:0016491">
    <property type="term" value="F:oxidoreductase activity"/>
    <property type="evidence" value="ECO:0007669"/>
    <property type="project" value="UniProtKB-KW"/>
</dbReference>
<organism evidence="3 4">
    <name type="scientific">Aliiruegeria haliotis</name>
    <dbReference type="NCBI Taxonomy" id="1280846"/>
    <lineage>
        <taxon>Bacteria</taxon>
        <taxon>Pseudomonadati</taxon>
        <taxon>Pseudomonadota</taxon>
        <taxon>Alphaproteobacteria</taxon>
        <taxon>Rhodobacterales</taxon>
        <taxon>Roseobacteraceae</taxon>
        <taxon>Aliiruegeria</taxon>
    </lineage>
</organism>
<feature type="domain" description="NADP-dependent oxidoreductase" evidence="2">
    <location>
        <begin position="18"/>
        <end position="298"/>
    </location>
</feature>
<dbReference type="OrthoDB" id="9803483at2"/>
<dbReference type="InterPro" id="IPR023210">
    <property type="entry name" value="NADP_OxRdtase_dom"/>
</dbReference>
<evidence type="ECO:0000256" key="1">
    <source>
        <dbReference type="ARBA" id="ARBA00023002"/>
    </source>
</evidence>
<proteinExistence type="predicted"/>
<name>A0A2T0RJT6_9RHOB</name>
<gene>
    <name evidence="3" type="ORF">CLV78_10967</name>
</gene>
<dbReference type="PANTHER" id="PTHR43364:SF4">
    <property type="entry name" value="NAD(P)-LINKED OXIDOREDUCTASE SUPERFAMILY PROTEIN"/>
    <property type="match status" value="1"/>
</dbReference>
<accession>A0A2T0RJT6</accession>
<keyword evidence="1" id="KW-0560">Oxidoreductase</keyword>
<protein>
    <submittedName>
        <fullName evidence="3">Aryl-alcohol dehydrogenase-like predicted oxidoreductase</fullName>
    </submittedName>
</protein>
<evidence type="ECO:0000313" key="3">
    <source>
        <dbReference type="EMBL" id="PRY21454.1"/>
    </source>
</evidence>
<dbReference type="InterPro" id="IPR036812">
    <property type="entry name" value="NAD(P)_OxRdtase_dom_sf"/>
</dbReference>